<evidence type="ECO:0000313" key="1">
    <source>
        <dbReference type="EMBL" id="CAG8575961.1"/>
    </source>
</evidence>
<protein>
    <submittedName>
        <fullName evidence="1">4244_t:CDS:1</fullName>
    </submittedName>
</protein>
<proteinExistence type="predicted"/>
<name>A0ACA9M887_9GLOM</name>
<dbReference type="Proteomes" id="UP000789860">
    <property type="component" value="Unassembled WGS sequence"/>
</dbReference>
<gene>
    <name evidence="1" type="ORF">SCALOS_LOCUS6019</name>
</gene>
<reference evidence="1" key="1">
    <citation type="submission" date="2021-06" db="EMBL/GenBank/DDBJ databases">
        <authorList>
            <person name="Kallberg Y."/>
            <person name="Tangrot J."/>
            <person name="Rosling A."/>
        </authorList>
    </citation>
    <scope>NUCLEOTIDE SEQUENCE</scope>
    <source>
        <strain evidence="1">AU212A</strain>
    </source>
</reference>
<dbReference type="EMBL" id="CAJVPM010010754">
    <property type="protein sequence ID" value="CAG8575961.1"/>
    <property type="molecule type" value="Genomic_DNA"/>
</dbReference>
<feature type="non-terminal residue" evidence="1">
    <location>
        <position position="350"/>
    </location>
</feature>
<evidence type="ECO:0000313" key="2">
    <source>
        <dbReference type="Proteomes" id="UP000789860"/>
    </source>
</evidence>
<keyword evidence="2" id="KW-1185">Reference proteome</keyword>
<organism evidence="1 2">
    <name type="scientific">Scutellospora calospora</name>
    <dbReference type="NCBI Taxonomy" id="85575"/>
    <lineage>
        <taxon>Eukaryota</taxon>
        <taxon>Fungi</taxon>
        <taxon>Fungi incertae sedis</taxon>
        <taxon>Mucoromycota</taxon>
        <taxon>Glomeromycotina</taxon>
        <taxon>Glomeromycetes</taxon>
        <taxon>Diversisporales</taxon>
        <taxon>Gigasporaceae</taxon>
        <taxon>Scutellospora</taxon>
    </lineage>
</organism>
<accession>A0ACA9M887</accession>
<sequence>MQNQPSDSYQYHSNFNPRAPNIVEQFALLPEYPNYQHVENITFSDEQNLQRAHTTLNYSVRDPYENKGEFESKLFGSPNHCISEQMNSAAMFDKQYLLLGNDNGLWVIDFSTHWDLIMPTQLICGCSFKKLQILEEFNIMIAIAGKKDMIRIYKLDSLLHLIKFVTNSDSKTPINLSKAPKKFTTPKCEKCGCILDENRSTPNCQNCGFDPKINSKLSNSNSSSPLSPRPSGKLNRKLTNITSHLSIYVRNYLSNSSDTMTATMWRLATDYVNLAESVKDCITFDVNETKNKMKGSQECKFEFLKSYYVPGTPHFVSVVTDLSSIKQIITITGIGKAAVIDCYTTEVTEI</sequence>
<comment type="caution">
    <text evidence="1">The sequence shown here is derived from an EMBL/GenBank/DDBJ whole genome shotgun (WGS) entry which is preliminary data.</text>
</comment>